<reference evidence="2 3" key="2">
    <citation type="journal article" date="2019" name="G3 (Bethesda)">
        <title>Hybrid Assembly of the Genome of the Entomopathogenic Nematode Steinernema carpocapsae Identifies the X-Chromosome.</title>
        <authorList>
            <person name="Serra L."/>
            <person name="Macchietto M."/>
            <person name="Macias-Munoz A."/>
            <person name="McGill C.J."/>
            <person name="Rodriguez I.M."/>
            <person name="Rodriguez B."/>
            <person name="Murad R."/>
            <person name="Mortazavi A."/>
        </authorList>
    </citation>
    <scope>NUCLEOTIDE SEQUENCE [LARGE SCALE GENOMIC DNA]</scope>
    <source>
        <strain evidence="2 3">ALL</strain>
    </source>
</reference>
<dbReference type="Proteomes" id="UP000298663">
    <property type="component" value="Unassembled WGS sequence"/>
</dbReference>
<protein>
    <recommendedName>
        <fullName evidence="4">ER membrane protein complex subunit 1</fullName>
    </recommendedName>
</protein>
<keyword evidence="1" id="KW-0472">Membrane</keyword>
<evidence type="ECO:0000256" key="1">
    <source>
        <dbReference type="SAM" id="Phobius"/>
    </source>
</evidence>
<organism evidence="2 3">
    <name type="scientific">Steinernema carpocapsae</name>
    <name type="common">Entomopathogenic nematode</name>
    <dbReference type="NCBI Taxonomy" id="34508"/>
    <lineage>
        <taxon>Eukaryota</taxon>
        <taxon>Metazoa</taxon>
        <taxon>Ecdysozoa</taxon>
        <taxon>Nematoda</taxon>
        <taxon>Chromadorea</taxon>
        <taxon>Rhabditida</taxon>
        <taxon>Tylenchina</taxon>
        <taxon>Panagrolaimomorpha</taxon>
        <taxon>Strongyloidoidea</taxon>
        <taxon>Steinernematidae</taxon>
        <taxon>Steinernema</taxon>
    </lineage>
</organism>
<comment type="caution">
    <text evidence="2">The sequence shown here is derived from an EMBL/GenBank/DDBJ whole genome shotgun (WGS) entry which is preliminary data.</text>
</comment>
<keyword evidence="1" id="KW-0812">Transmembrane</keyword>
<keyword evidence="1" id="KW-1133">Transmembrane helix</keyword>
<reference evidence="2 3" key="1">
    <citation type="journal article" date="2015" name="Genome Biol.">
        <title>Comparative genomics of Steinernema reveals deeply conserved gene regulatory networks.</title>
        <authorList>
            <person name="Dillman A.R."/>
            <person name="Macchietto M."/>
            <person name="Porter C.F."/>
            <person name="Rogers A."/>
            <person name="Williams B."/>
            <person name="Antoshechkin I."/>
            <person name="Lee M.M."/>
            <person name="Goodwin Z."/>
            <person name="Lu X."/>
            <person name="Lewis E.E."/>
            <person name="Goodrich-Blair H."/>
            <person name="Stock S.P."/>
            <person name="Adams B.J."/>
            <person name="Sternberg P.W."/>
            <person name="Mortazavi A."/>
        </authorList>
    </citation>
    <scope>NUCLEOTIDE SEQUENCE [LARGE SCALE GENOMIC DNA]</scope>
    <source>
        <strain evidence="2 3">ALL</strain>
    </source>
</reference>
<dbReference type="AlphaFoldDB" id="A0A4U5LYX7"/>
<evidence type="ECO:0000313" key="3">
    <source>
        <dbReference type="Proteomes" id="UP000298663"/>
    </source>
</evidence>
<gene>
    <name evidence="2" type="ORF">L596_028591</name>
</gene>
<evidence type="ECO:0008006" key="4">
    <source>
        <dbReference type="Google" id="ProtNLM"/>
    </source>
</evidence>
<proteinExistence type="predicted"/>
<evidence type="ECO:0000313" key="2">
    <source>
        <dbReference type="EMBL" id="TKR61487.1"/>
    </source>
</evidence>
<feature type="transmembrane region" description="Helical" evidence="1">
    <location>
        <begin position="47"/>
        <end position="66"/>
    </location>
</feature>
<sequence>MTVSSPVSDLRYMTLMYPSAALLQLRAGLPIHLGDVELREAVDNTRLLILSTCASVFVVVTSRLLLALKRMK</sequence>
<dbReference type="EMBL" id="AZBU02000011">
    <property type="protein sequence ID" value="TKR61487.1"/>
    <property type="molecule type" value="Genomic_DNA"/>
</dbReference>
<keyword evidence="3" id="KW-1185">Reference proteome</keyword>
<accession>A0A4U5LYX7</accession>
<name>A0A4U5LYX7_STECR</name>